<dbReference type="Pfam" id="PF02470">
    <property type="entry name" value="MlaD"/>
    <property type="match status" value="1"/>
</dbReference>
<keyword evidence="5" id="KW-1185">Reference proteome</keyword>
<dbReference type="NCBIfam" id="TIGR04430">
    <property type="entry name" value="OM_asym_MlaD"/>
    <property type="match status" value="1"/>
</dbReference>
<dbReference type="PANTHER" id="PTHR33371">
    <property type="entry name" value="INTERMEMBRANE PHOSPHOLIPID TRANSPORT SYSTEM BINDING PROTEIN MLAD-RELATED"/>
    <property type="match status" value="1"/>
</dbReference>
<organism evidence="4 5">
    <name type="scientific">Ferrovibrio xuzhouensis</name>
    <dbReference type="NCBI Taxonomy" id="1576914"/>
    <lineage>
        <taxon>Bacteria</taxon>
        <taxon>Pseudomonadati</taxon>
        <taxon>Pseudomonadota</taxon>
        <taxon>Alphaproteobacteria</taxon>
        <taxon>Rhodospirillales</taxon>
        <taxon>Rhodospirillaceae</taxon>
        <taxon>Ferrovibrio</taxon>
    </lineage>
</organism>
<comment type="caution">
    <text evidence="4">The sequence shown here is derived from an EMBL/GenBank/DDBJ whole genome shotgun (WGS) entry which is preliminary data.</text>
</comment>
<gene>
    <name evidence="4" type="primary">mlaD</name>
    <name evidence="4" type="ORF">ACFOOQ_15280</name>
</gene>
<dbReference type="InterPro" id="IPR003399">
    <property type="entry name" value="Mce/MlaD"/>
</dbReference>
<accession>A0ABV7VHB7</accession>
<evidence type="ECO:0000313" key="5">
    <source>
        <dbReference type="Proteomes" id="UP001595711"/>
    </source>
</evidence>
<evidence type="ECO:0000313" key="4">
    <source>
        <dbReference type="EMBL" id="MFC3676919.1"/>
    </source>
</evidence>
<evidence type="ECO:0000256" key="2">
    <source>
        <dbReference type="SAM" id="Phobius"/>
    </source>
</evidence>
<protein>
    <submittedName>
        <fullName evidence="4">Outer membrane lipid asymmetry maintenance protein MlaD</fullName>
    </submittedName>
</protein>
<sequence>MSSNLVETLIGAVVLVVAGVFLAFAYSTAGIGSGRIEGYELQAHFSRADGLVNGGDVRLSGIKIGTIVGQTLDPKTYNAVITFTVDSRYQLPEDSAVKIASEGLLGGNYLSVEPGGSETMLKPGAAVQYTQGSVNLMDLIGQAIFSATGGKAKEDKGDATDLPSPVAAPAPAK</sequence>
<keyword evidence="2" id="KW-1133">Transmembrane helix</keyword>
<feature type="region of interest" description="Disordered" evidence="1">
    <location>
        <begin position="151"/>
        <end position="173"/>
    </location>
</feature>
<evidence type="ECO:0000256" key="1">
    <source>
        <dbReference type="SAM" id="MobiDB-lite"/>
    </source>
</evidence>
<feature type="domain" description="Mce/MlaD" evidence="3">
    <location>
        <begin position="38"/>
        <end position="115"/>
    </location>
</feature>
<keyword evidence="2" id="KW-0812">Transmembrane</keyword>
<evidence type="ECO:0000259" key="3">
    <source>
        <dbReference type="Pfam" id="PF02470"/>
    </source>
</evidence>
<dbReference type="InterPro" id="IPR030970">
    <property type="entry name" value="ABC_MlaD"/>
</dbReference>
<feature type="transmembrane region" description="Helical" evidence="2">
    <location>
        <begin position="6"/>
        <end position="26"/>
    </location>
</feature>
<dbReference type="RefSeq" id="WP_379728204.1">
    <property type="nucleotide sequence ID" value="NZ_JBHRYJ010000003.1"/>
</dbReference>
<proteinExistence type="predicted"/>
<dbReference type="EMBL" id="JBHRYJ010000003">
    <property type="protein sequence ID" value="MFC3676919.1"/>
    <property type="molecule type" value="Genomic_DNA"/>
</dbReference>
<dbReference type="PANTHER" id="PTHR33371:SF4">
    <property type="entry name" value="INTERMEMBRANE PHOSPHOLIPID TRANSPORT SYSTEM BINDING PROTEIN MLAD"/>
    <property type="match status" value="1"/>
</dbReference>
<dbReference type="InterPro" id="IPR052336">
    <property type="entry name" value="MlaD_Phospholipid_Transporter"/>
</dbReference>
<keyword evidence="2" id="KW-0472">Membrane</keyword>
<dbReference type="Proteomes" id="UP001595711">
    <property type="component" value="Unassembled WGS sequence"/>
</dbReference>
<name>A0ABV7VHB7_9PROT</name>
<reference evidence="5" key="1">
    <citation type="journal article" date="2019" name="Int. J. Syst. Evol. Microbiol.">
        <title>The Global Catalogue of Microorganisms (GCM) 10K type strain sequencing project: providing services to taxonomists for standard genome sequencing and annotation.</title>
        <authorList>
            <consortium name="The Broad Institute Genomics Platform"/>
            <consortium name="The Broad Institute Genome Sequencing Center for Infectious Disease"/>
            <person name="Wu L."/>
            <person name="Ma J."/>
        </authorList>
    </citation>
    <scope>NUCLEOTIDE SEQUENCE [LARGE SCALE GENOMIC DNA]</scope>
    <source>
        <strain evidence="5">KCTC 42182</strain>
    </source>
</reference>